<dbReference type="Proteomes" id="UP001189624">
    <property type="component" value="Chromosome 2"/>
</dbReference>
<sequence length="771" mass="86588">MVYNLVRFAAEIKGIYAGISSFNDSTSSLDPSVGARKSFDDNCYSRFANPVCNDTTADTSVGSPNNKDLTVNEKCSMNIEVKDSSASKRNKENPSNTTDETRLKSKFPKTKSDTSHDEAANSGSHERRRKVAILEKSVTDTSKCKTVPYLGGSSKYAVIDDVEEESHLSKYREARRSSSSSRDRLSSTIKGDFLSQAKYVKTENHHTLPTKVTAIPNLPQNVRSGLKTSMQKVVQQFRSSKDSRANSMSAENEMGFPYELFVELYCYDKMKLLPFGLTNCGNSERKGEGRNEFGNYMFVLELYLERGTASQKKGWCFTCEFEYLIQKAKEGISPLSPIGILSKIHKIGSHLGHGREEDAHEFLRCAVDTMQSVCLKEAGVSSPLTEETTLVGYTFGGYLRSKIKCLRCLGKSERYERMMDLTVEIDGDIGTLEEALGQFTAPEILDKDNKYNCSRCKTYEKARKKLTVLEAPNILTIVLKRFQQSGNFEKLNKSVQFPEVLNMAPYMSGTKDKSPLYSLYAVVVHLDIMNAAFSGHYVCYVKNIQGEWFRTDDSRVEPVELSRVLSERAYMLLYARHSPKPLGLVSSHAISSAGKVKRRYLEAIPATSKTRSNSMATSSDSPSLQLKLGKYPNWNDKNGDSSMGEEIRWWILLVKAHFSARQMQVLVVLQVSRTQASSADFSDYIFGEVGPNWYSHYGLSSNMVASSSYDNLDRDFLVDSGASRRFRQETEDKTVLYANKNKNHSGSRGIDLKRYITANHYDKNSGVHKSE</sequence>
<dbReference type="InterPro" id="IPR001394">
    <property type="entry name" value="Peptidase_C19_UCH"/>
</dbReference>
<dbReference type="GO" id="GO:0016579">
    <property type="term" value="P:protein deubiquitination"/>
    <property type="evidence" value="ECO:0007669"/>
    <property type="project" value="InterPro"/>
</dbReference>
<dbReference type="AlphaFoldDB" id="A0AA86RV21"/>
<accession>A0AA86RV21</accession>
<dbReference type="EMBL" id="OY731399">
    <property type="protein sequence ID" value="CAJ1931316.1"/>
    <property type="molecule type" value="Genomic_DNA"/>
</dbReference>
<dbReference type="Pfam" id="PF00443">
    <property type="entry name" value="UCH"/>
    <property type="match status" value="1"/>
</dbReference>
<dbReference type="InterPro" id="IPR028889">
    <property type="entry name" value="USP"/>
</dbReference>
<evidence type="ECO:0000313" key="3">
    <source>
        <dbReference type="EMBL" id="CAJ1931316.1"/>
    </source>
</evidence>
<evidence type="ECO:0000256" key="1">
    <source>
        <dbReference type="SAM" id="MobiDB-lite"/>
    </source>
</evidence>
<feature type="compositionally biased region" description="Basic and acidic residues" evidence="1">
    <location>
        <begin position="110"/>
        <end position="119"/>
    </location>
</feature>
<feature type="compositionally biased region" description="Basic and acidic residues" evidence="1">
    <location>
        <begin position="80"/>
        <end position="92"/>
    </location>
</feature>
<dbReference type="SUPFAM" id="SSF54001">
    <property type="entry name" value="Cysteine proteinases"/>
    <property type="match status" value="1"/>
</dbReference>
<feature type="domain" description="USP" evidence="2">
    <location>
        <begin position="275"/>
        <end position="577"/>
    </location>
</feature>
<organism evidence="3 4">
    <name type="scientific">Sphenostylis stenocarpa</name>
    <dbReference type="NCBI Taxonomy" id="92480"/>
    <lineage>
        <taxon>Eukaryota</taxon>
        <taxon>Viridiplantae</taxon>
        <taxon>Streptophyta</taxon>
        <taxon>Embryophyta</taxon>
        <taxon>Tracheophyta</taxon>
        <taxon>Spermatophyta</taxon>
        <taxon>Magnoliopsida</taxon>
        <taxon>eudicotyledons</taxon>
        <taxon>Gunneridae</taxon>
        <taxon>Pentapetalae</taxon>
        <taxon>rosids</taxon>
        <taxon>fabids</taxon>
        <taxon>Fabales</taxon>
        <taxon>Fabaceae</taxon>
        <taxon>Papilionoideae</taxon>
        <taxon>50 kb inversion clade</taxon>
        <taxon>NPAAA clade</taxon>
        <taxon>indigoferoid/millettioid clade</taxon>
        <taxon>Phaseoleae</taxon>
        <taxon>Sphenostylis</taxon>
    </lineage>
</organism>
<proteinExistence type="predicted"/>
<dbReference type="GO" id="GO:0005634">
    <property type="term" value="C:nucleus"/>
    <property type="evidence" value="ECO:0007669"/>
    <property type="project" value="TreeGrafter"/>
</dbReference>
<reference evidence="3" key="1">
    <citation type="submission" date="2023-10" db="EMBL/GenBank/DDBJ databases">
        <authorList>
            <person name="Domelevo Entfellner J.-B."/>
        </authorList>
    </citation>
    <scope>NUCLEOTIDE SEQUENCE</scope>
</reference>
<evidence type="ECO:0000259" key="2">
    <source>
        <dbReference type="PROSITE" id="PS50235"/>
    </source>
</evidence>
<dbReference type="InterPro" id="IPR050164">
    <property type="entry name" value="Peptidase_C19"/>
</dbReference>
<gene>
    <name evidence="3" type="ORF">AYBTSS11_LOCUS5184</name>
</gene>
<dbReference type="Gene3D" id="3.90.70.10">
    <property type="entry name" value="Cysteine proteinases"/>
    <property type="match status" value="1"/>
</dbReference>
<dbReference type="Gramene" id="rna-AYBTSS11_LOCUS5184">
    <property type="protein sequence ID" value="CAJ1931316.1"/>
    <property type="gene ID" value="gene-AYBTSS11_LOCUS5184"/>
</dbReference>
<dbReference type="PANTHER" id="PTHR24006">
    <property type="entry name" value="UBIQUITIN CARBOXYL-TERMINAL HYDROLASE"/>
    <property type="match status" value="1"/>
</dbReference>
<dbReference type="GO" id="GO:0004843">
    <property type="term" value="F:cysteine-type deubiquitinase activity"/>
    <property type="evidence" value="ECO:0007669"/>
    <property type="project" value="InterPro"/>
</dbReference>
<feature type="region of interest" description="Disordered" evidence="1">
    <location>
        <begin position="164"/>
        <end position="187"/>
    </location>
</feature>
<feature type="compositionally biased region" description="Basic and acidic residues" evidence="1">
    <location>
        <begin position="165"/>
        <end position="185"/>
    </location>
</feature>
<evidence type="ECO:0000313" key="4">
    <source>
        <dbReference type="Proteomes" id="UP001189624"/>
    </source>
</evidence>
<protein>
    <recommendedName>
        <fullName evidence="2">USP domain-containing protein</fullName>
    </recommendedName>
</protein>
<feature type="region of interest" description="Disordered" evidence="1">
    <location>
        <begin position="80"/>
        <end position="129"/>
    </location>
</feature>
<feature type="region of interest" description="Disordered" evidence="1">
    <location>
        <begin position="54"/>
        <end position="73"/>
    </location>
</feature>
<dbReference type="GO" id="GO:0005829">
    <property type="term" value="C:cytosol"/>
    <property type="evidence" value="ECO:0007669"/>
    <property type="project" value="TreeGrafter"/>
</dbReference>
<name>A0AA86RV21_9FABA</name>
<keyword evidence="4" id="KW-1185">Reference proteome</keyword>
<dbReference type="PROSITE" id="PS50235">
    <property type="entry name" value="USP_3"/>
    <property type="match status" value="1"/>
</dbReference>
<dbReference type="InterPro" id="IPR038765">
    <property type="entry name" value="Papain-like_cys_pep_sf"/>
</dbReference>
<dbReference type="PANTHER" id="PTHR24006:SF690">
    <property type="entry name" value="UBIQUITIN CARBOXYL-TERMINAL HYDROLASE 17"/>
    <property type="match status" value="1"/>
</dbReference>